<dbReference type="PANTHER" id="PTHR12755">
    <property type="entry name" value="CLEAVAGE/POLYADENYLATION FACTOR IA SUBUNIT CLP1P"/>
    <property type="match status" value="1"/>
</dbReference>
<dbReference type="AlphaFoldDB" id="A0A1E4SXF2"/>
<evidence type="ECO:0000256" key="7">
    <source>
        <dbReference type="ARBA" id="ARBA00022840"/>
    </source>
</evidence>
<accession>A0A1E4SXF2</accession>
<evidence type="ECO:0000256" key="1">
    <source>
        <dbReference type="ARBA" id="ARBA00011003"/>
    </source>
</evidence>
<evidence type="ECO:0000256" key="2">
    <source>
        <dbReference type="ARBA" id="ARBA00018706"/>
    </source>
</evidence>
<dbReference type="STRING" id="983967.A0A1E4SXF2"/>
<dbReference type="Gene3D" id="3.40.50.300">
    <property type="entry name" value="P-loop containing nucleotide triphosphate hydrolases"/>
    <property type="match status" value="1"/>
</dbReference>
<dbReference type="InterPro" id="IPR027417">
    <property type="entry name" value="P-loop_NTPase"/>
</dbReference>
<dbReference type="InterPro" id="IPR045116">
    <property type="entry name" value="Clp1/Grc3"/>
</dbReference>
<organism evidence="10 11">
    <name type="scientific">[Candida] arabinofermentans NRRL YB-2248</name>
    <dbReference type="NCBI Taxonomy" id="983967"/>
    <lineage>
        <taxon>Eukaryota</taxon>
        <taxon>Fungi</taxon>
        <taxon>Dikarya</taxon>
        <taxon>Ascomycota</taxon>
        <taxon>Saccharomycotina</taxon>
        <taxon>Pichiomycetes</taxon>
        <taxon>Pichiales</taxon>
        <taxon>Pichiaceae</taxon>
        <taxon>Ogataea</taxon>
        <taxon>Ogataea/Candida clade</taxon>
    </lineage>
</organism>
<keyword evidence="11" id="KW-1185">Reference proteome</keyword>
<dbReference type="PANTHER" id="PTHR12755:SF3">
    <property type="entry name" value="POLYNUCLEOTIDE 5'-HYDROXYL-KINASE NOL9"/>
    <property type="match status" value="1"/>
</dbReference>
<evidence type="ECO:0000256" key="4">
    <source>
        <dbReference type="ARBA" id="ARBA00022679"/>
    </source>
</evidence>
<dbReference type="GO" id="GO:0005524">
    <property type="term" value="F:ATP binding"/>
    <property type="evidence" value="ECO:0007669"/>
    <property type="project" value="UniProtKB-KW"/>
</dbReference>
<feature type="region of interest" description="Disordered" evidence="8">
    <location>
        <begin position="1"/>
        <end position="31"/>
    </location>
</feature>
<keyword evidence="7" id="KW-0067">ATP-binding</keyword>
<dbReference type="Proteomes" id="UP000094801">
    <property type="component" value="Unassembled WGS sequence"/>
</dbReference>
<keyword evidence="6" id="KW-0418">Kinase</keyword>
<reference evidence="11" key="1">
    <citation type="submission" date="2016-04" db="EMBL/GenBank/DDBJ databases">
        <title>Comparative genomics of biotechnologically important yeasts.</title>
        <authorList>
            <consortium name="DOE Joint Genome Institute"/>
            <person name="Riley R."/>
            <person name="Haridas S."/>
            <person name="Wolfe K.H."/>
            <person name="Lopes M.R."/>
            <person name="Hittinger C.T."/>
            <person name="Goker M."/>
            <person name="Salamov A."/>
            <person name="Wisecaver J."/>
            <person name="Long T.M."/>
            <person name="Aerts A.L."/>
            <person name="Barry K."/>
            <person name="Choi C."/>
            <person name="Clum A."/>
            <person name="Coughlan A.Y."/>
            <person name="Deshpande S."/>
            <person name="Douglass A.P."/>
            <person name="Hanson S.J."/>
            <person name="Klenk H.-P."/>
            <person name="Labutti K."/>
            <person name="Lapidus A."/>
            <person name="Lindquist E."/>
            <person name="Lipzen A."/>
            <person name="Meier-Kolthoff J.P."/>
            <person name="Ohm R.A."/>
            <person name="Otillar R.P."/>
            <person name="Pangilinan J."/>
            <person name="Peng Y."/>
            <person name="Rokas A."/>
            <person name="Rosa C.A."/>
            <person name="Scheuner C."/>
            <person name="Sibirny A.A."/>
            <person name="Slot J.C."/>
            <person name="Stielow J.B."/>
            <person name="Sun H."/>
            <person name="Kurtzman C.P."/>
            <person name="Blackwell M."/>
            <person name="Grigoriev I.V."/>
            <person name="Jeffries T.W."/>
        </authorList>
    </citation>
    <scope>NUCLEOTIDE SEQUENCE [LARGE SCALE GENOMIC DNA]</scope>
    <source>
        <strain evidence="11">NRRL YB-2248</strain>
    </source>
</reference>
<dbReference type="GO" id="GO:0051731">
    <property type="term" value="F:polynucleotide 5'-hydroxyl-kinase activity"/>
    <property type="evidence" value="ECO:0007669"/>
    <property type="project" value="InterPro"/>
</dbReference>
<dbReference type="InterPro" id="IPR032319">
    <property type="entry name" value="CLP1_P"/>
</dbReference>
<name>A0A1E4SXF2_9ASCO</name>
<feature type="compositionally biased region" description="Low complexity" evidence="8">
    <location>
        <begin position="49"/>
        <end position="62"/>
    </location>
</feature>
<evidence type="ECO:0000256" key="8">
    <source>
        <dbReference type="SAM" id="MobiDB-lite"/>
    </source>
</evidence>
<gene>
    <name evidence="10" type="ORF">CANARDRAFT_8856</name>
</gene>
<evidence type="ECO:0000313" key="10">
    <source>
        <dbReference type="EMBL" id="ODV84179.1"/>
    </source>
</evidence>
<evidence type="ECO:0000256" key="6">
    <source>
        <dbReference type="ARBA" id="ARBA00022777"/>
    </source>
</evidence>
<feature type="region of interest" description="Disordered" evidence="8">
    <location>
        <begin position="48"/>
        <end position="74"/>
    </location>
</feature>
<keyword evidence="4" id="KW-0808">Transferase</keyword>
<evidence type="ECO:0000256" key="5">
    <source>
        <dbReference type="ARBA" id="ARBA00022741"/>
    </source>
</evidence>
<feature type="domain" description="Clp1 P-loop" evidence="9">
    <location>
        <begin position="271"/>
        <end position="459"/>
    </location>
</feature>
<evidence type="ECO:0000313" key="11">
    <source>
        <dbReference type="Proteomes" id="UP000094801"/>
    </source>
</evidence>
<dbReference type="SUPFAM" id="SSF52540">
    <property type="entry name" value="P-loop containing nucleoside triphosphate hydrolases"/>
    <property type="match status" value="1"/>
</dbReference>
<dbReference type="Pfam" id="PF16575">
    <property type="entry name" value="CLP1_P"/>
    <property type="match status" value="1"/>
</dbReference>
<dbReference type="OrthoDB" id="4054781at2759"/>
<dbReference type="GO" id="GO:0000448">
    <property type="term" value="P:cleavage in ITS2 between 5.8S rRNA and LSU-rRNA of tricistronic rRNA transcript (SSU-rRNA, 5.8S rRNA, LSU-rRNA)"/>
    <property type="evidence" value="ECO:0007669"/>
    <property type="project" value="TreeGrafter"/>
</dbReference>
<protein>
    <recommendedName>
        <fullName evidence="3">Polynucleotide 5'-hydroxyl-kinase GRC3</fullName>
    </recommendedName>
    <alternativeName>
        <fullName evidence="2">Polynucleotide 5'-hydroxyl-kinase grc3</fullName>
    </alternativeName>
</protein>
<dbReference type="EMBL" id="KV453858">
    <property type="protein sequence ID" value="ODV84179.1"/>
    <property type="molecule type" value="Genomic_DNA"/>
</dbReference>
<comment type="similarity">
    <text evidence="1">Belongs to the Clp1 family. NOL9/GRC3 subfamily.</text>
</comment>
<proteinExistence type="inferred from homology"/>
<dbReference type="GO" id="GO:0005634">
    <property type="term" value="C:nucleus"/>
    <property type="evidence" value="ECO:0007669"/>
    <property type="project" value="TreeGrafter"/>
</dbReference>
<keyword evidence="5" id="KW-0547">Nucleotide-binding</keyword>
<evidence type="ECO:0000256" key="3">
    <source>
        <dbReference type="ARBA" id="ARBA00019824"/>
    </source>
</evidence>
<sequence>MSSGRLSAFAALNNSDSDHSDDDGIVGYTNDDDDLQVLEPLKLDLGLNQQQPQQPTPQQQQPIRHNPTIISNSKFKPTDDNIIYNDNYTIIGLKSMEYLMIRGQYELCIQRGAIKIDSITYHSNPNKFYKINASSLNSIPLIIATQVTSIDHTNDTKTKENEHLFHSDYKSVIKISNLFNGLESIGKLYPQLKNIYPNWSSNDDLLQQQQQQPMNEYEKLFFGYSFQLIINKSNYIATTILKTWQKQIDDLINQYLINLDTGKPFKVLIIGSKNSGKSTFLKLLLNELTTLVETLEIKVLDVDPGQTEYSNPDCISLSNHDSPIFGLYMPCESNSTKNEYIGFNTPQREPLNYIKKLKNLINELNEDSIVLINTPGWIKGFGIELLKEITNLITPTHLIYLTNNLTSNDETIENELLNNLKYDKLIKVQSFQLGNNNSTDIVKYSPAQIRNFKLLSYLHYDSNTKKYNFEPLISKSPLKISYFDSKMNTNDIINFNGICSISILDNGFNLNHLDIIECLECQIVAIISIELDEYLNLNEQLINSNLISMNENLPNLIKDSNILNDYPYDLLGLGLIHSVNTVENYINLYTPINMNSLKDKLETNSNKLVLIKGRSDLPIEEIMPRNILDLKNKNKENKKRKGKRTGDFDDCEVPYVSFSSNLGKGGKTSNIRRNIMRRAQQ</sequence>
<evidence type="ECO:0000259" key="9">
    <source>
        <dbReference type="Pfam" id="PF16575"/>
    </source>
</evidence>
<feature type="compositionally biased region" description="Acidic residues" evidence="8">
    <location>
        <begin position="19"/>
        <end position="31"/>
    </location>
</feature>